<evidence type="ECO:0000256" key="1">
    <source>
        <dbReference type="ARBA" id="ARBA00005985"/>
    </source>
</evidence>
<dbReference type="EMBL" id="CAKOAT010362820">
    <property type="protein sequence ID" value="CAH8363538.1"/>
    <property type="molecule type" value="Genomic_DNA"/>
</dbReference>
<evidence type="ECO:0000256" key="3">
    <source>
        <dbReference type="SAM" id="Phobius"/>
    </source>
</evidence>
<keyword evidence="3" id="KW-0472">Membrane</keyword>
<name>A0ABC8L5Y0_ERUVS</name>
<dbReference type="Proteomes" id="UP001642260">
    <property type="component" value="Unassembled WGS sequence"/>
</dbReference>
<accession>A0ABC8L5Y0</accession>
<reference evidence="4 5" key="1">
    <citation type="submission" date="2022-03" db="EMBL/GenBank/DDBJ databases">
        <authorList>
            <person name="Macdonald S."/>
            <person name="Ahmed S."/>
            <person name="Newling K."/>
        </authorList>
    </citation>
    <scope>NUCLEOTIDE SEQUENCE [LARGE SCALE GENOMIC DNA]</scope>
</reference>
<evidence type="ECO:0000313" key="4">
    <source>
        <dbReference type="EMBL" id="CAH8363538.1"/>
    </source>
</evidence>
<gene>
    <name evidence="4" type="ORF">ERUC_LOCUS29294</name>
</gene>
<comment type="caution">
    <text evidence="4">The sequence shown here is derived from an EMBL/GenBank/DDBJ whole genome shotgun (WGS) entry which is preliminary data.</text>
</comment>
<protein>
    <submittedName>
        <fullName evidence="4">Uncharacterized protein</fullName>
    </submittedName>
</protein>
<keyword evidence="5" id="KW-1185">Reference proteome</keyword>
<comment type="similarity">
    <text evidence="1">Belongs to the UbiA prenyltransferase family.</text>
</comment>
<feature type="transmembrane region" description="Helical" evidence="3">
    <location>
        <begin position="89"/>
        <end position="109"/>
    </location>
</feature>
<dbReference type="GO" id="GO:0016740">
    <property type="term" value="F:transferase activity"/>
    <property type="evidence" value="ECO:0007669"/>
    <property type="project" value="UniProtKB-KW"/>
</dbReference>
<feature type="non-terminal residue" evidence="4">
    <location>
        <position position="1"/>
    </location>
</feature>
<proteinExistence type="inferred from homology"/>
<keyword evidence="3" id="KW-0812">Transmembrane</keyword>
<dbReference type="AlphaFoldDB" id="A0ABC8L5Y0"/>
<keyword evidence="3" id="KW-1133">Transmembrane helix</keyword>
<evidence type="ECO:0000313" key="5">
    <source>
        <dbReference type="Proteomes" id="UP001642260"/>
    </source>
</evidence>
<feature type="transmembrane region" description="Helical" evidence="3">
    <location>
        <begin position="149"/>
        <end position="171"/>
    </location>
</feature>
<dbReference type="PANTHER" id="PTHR43009">
    <property type="entry name" value="HOMOGENTISATE SOLANESYLTRANSFERASE, CHLOROPLASTIC"/>
    <property type="match status" value="1"/>
</dbReference>
<organism evidence="4 5">
    <name type="scientific">Eruca vesicaria subsp. sativa</name>
    <name type="common">Garden rocket</name>
    <name type="synonym">Eruca sativa</name>
    <dbReference type="NCBI Taxonomy" id="29727"/>
    <lineage>
        <taxon>Eukaryota</taxon>
        <taxon>Viridiplantae</taxon>
        <taxon>Streptophyta</taxon>
        <taxon>Embryophyta</taxon>
        <taxon>Tracheophyta</taxon>
        <taxon>Spermatophyta</taxon>
        <taxon>Magnoliopsida</taxon>
        <taxon>eudicotyledons</taxon>
        <taxon>Gunneridae</taxon>
        <taxon>Pentapetalae</taxon>
        <taxon>rosids</taxon>
        <taxon>malvids</taxon>
        <taxon>Brassicales</taxon>
        <taxon>Brassicaceae</taxon>
        <taxon>Brassiceae</taxon>
        <taxon>Eruca</taxon>
    </lineage>
</organism>
<sequence length="190" mass="21694">NNLVTRLDGQESSLFLYSRHKSRLRANVTAGQPEAFDPKRKPNSFMDSLDVNKPYLPLAPGEYSVKISIAIVASCSSFWLRWIVGSWPLFWALFVSFMLGTAYSINFPLLRWKRYALVAAMCILADRTIIVQIAFYLHIQTHVFGRLVMFTRPLVFATAFMSFFSVGIALFKVRRDGKMVSSVYSQIKAF</sequence>
<keyword evidence="2" id="KW-0808">Transferase</keyword>
<evidence type="ECO:0000256" key="2">
    <source>
        <dbReference type="ARBA" id="ARBA00022679"/>
    </source>
</evidence>
<dbReference type="PANTHER" id="PTHR43009:SF6">
    <property type="entry name" value="HOMOGENTISATE PHYTYLTRANSFERASE 1, CHLOROPLASTIC"/>
    <property type="match status" value="1"/>
</dbReference>
<feature type="transmembrane region" description="Helical" evidence="3">
    <location>
        <begin position="116"/>
        <end position="137"/>
    </location>
</feature>